<keyword evidence="3 6" id="KW-0285">Flavoprotein</keyword>
<evidence type="ECO:0000256" key="5">
    <source>
        <dbReference type="ARBA" id="ARBA00023002"/>
    </source>
</evidence>
<organism evidence="10 11">
    <name type="scientific">Roseibium alexandrii</name>
    <dbReference type="NCBI Taxonomy" id="388408"/>
    <lineage>
        <taxon>Bacteria</taxon>
        <taxon>Pseudomonadati</taxon>
        <taxon>Pseudomonadota</taxon>
        <taxon>Alphaproteobacteria</taxon>
        <taxon>Hyphomicrobiales</taxon>
        <taxon>Stappiaceae</taxon>
        <taxon>Roseibium</taxon>
    </lineage>
</organism>
<dbReference type="InterPro" id="IPR006091">
    <property type="entry name" value="Acyl-CoA_Oxase/DH_mid-dom"/>
</dbReference>
<dbReference type="GO" id="GO:0005886">
    <property type="term" value="C:plasma membrane"/>
    <property type="evidence" value="ECO:0007669"/>
    <property type="project" value="TreeGrafter"/>
</dbReference>
<evidence type="ECO:0000256" key="4">
    <source>
        <dbReference type="ARBA" id="ARBA00022827"/>
    </source>
</evidence>
<sequence length="397" mass="43861">MDINYTPEDEVFRTEVKAFLEAELPKDLSDKVKAGQKLDGEDFMRWQQILGQKGWLAPRWPEEHGGCGWTPMQVNIFDEEAYLAGAPRVLPFGVNMVGPVIIEFGSEDQKARHLPGIARGEVPWCQGFSEPGSGSDLASLKTAAVRDGDDYIVNGQKIWTSYAHFSDWMFCLVRTDPNAAKKQQGISFLLIDMKTPGITVRPIITFDGMHSVNEVFLENVRVPAENLVGEENKGWDYAKFLLGHERTGIAGVGGCKAEFEKLLEIARTEKKNGKPLIEDPLFAAKIARLEIDLRALELTNMRMLSGSGTGLNGAFPSVLKIKGTEVQQRIAELQMDAVGVHALPWQQAAMDPAWNGGTVGPDYAIPRMPAYIDRRKATIYGGSTEIQKNIISKALLS</sequence>
<gene>
    <name evidence="10" type="primary">acdA_3</name>
    <name evidence="10" type="ORF">LAX5112_04463</name>
</gene>
<evidence type="ECO:0000256" key="6">
    <source>
        <dbReference type="RuleBase" id="RU362125"/>
    </source>
</evidence>
<dbReference type="Gene3D" id="1.20.140.10">
    <property type="entry name" value="Butyryl-CoA Dehydrogenase, subunit A, domain 3"/>
    <property type="match status" value="1"/>
</dbReference>
<evidence type="ECO:0000259" key="9">
    <source>
        <dbReference type="Pfam" id="PF02771"/>
    </source>
</evidence>
<dbReference type="FunFam" id="2.40.110.10:FF:000011">
    <property type="entry name" value="Acyl-CoA dehydrogenase FadE34"/>
    <property type="match status" value="1"/>
</dbReference>
<dbReference type="InterPro" id="IPR046373">
    <property type="entry name" value="Acyl-CoA_Oxase/DH_mid-dom_sf"/>
</dbReference>
<dbReference type="Gene3D" id="1.10.540.10">
    <property type="entry name" value="Acyl-CoA dehydrogenase/oxidase, N-terminal domain"/>
    <property type="match status" value="1"/>
</dbReference>
<evidence type="ECO:0000256" key="2">
    <source>
        <dbReference type="ARBA" id="ARBA00009347"/>
    </source>
</evidence>
<dbReference type="InterPro" id="IPR009100">
    <property type="entry name" value="AcylCoA_DH/oxidase_NM_dom_sf"/>
</dbReference>
<dbReference type="PANTHER" id="PTHR43292">
    <property type="entry name" value="ACYL-COA DEHYDROGENASE"/>
    <property type="match status" value="1"/>
</dbReference>
<dbReference type="EC" id="1.3.99.-" evidence="10"/>
<dbReference type="STRING" id="388408.LAX5112_04463"/>
<evidence type="ECO:0000256" key="1">
    <source>
        <dbReference type="ARBA" id="ARBA00001974"/>
    </source>
</evidence>
<feature type="domain" description="Acyl-CoA dehydrogenase/oxidase C-terminal" evidence="7">
    <location>
        <begin position="232"/>
        <end position="396"/>
    </location>
</feature>
<name>A0A0M7ANI6_9HYPH</name>
<dbReference type="InterPro" id="IPR009075">
    <property type="entry name" value="AcylCo_DH/oxidase_C"/>
</dbReference>
<comment type="cofactor">
    <cofactor evidence="1 6">
        <name>FAD</name>
        <dbReference type="ChEBI" id="CHEBI:57692"/>
    </cofactor>
</comment>
<feature type="domain" description="Acyl-CoA dehydrogenase/oxidase N-terminal" evidence="9">
    <location>
        <begin position="6"/>
        <end position="121"/>
    </location>
</feature>
<keyword evidence="11" id="KW-1185">Reference proteome</keyword>
<dbReference type="EMBL" id="CXWD01000024">
    <property type="protein sequence ID" value="CTQ76091.1"/>
    <property type="molecule type" value="Genomic_DNA"/>
</dbReference>
<evidence type="ECO:0000256" key="3">
    <source>
        <dbReference type="ARBA" id="ARBA00022630"/>
    </source>
</evidence>
<dbReference type="InterPro" id="IPR052161">
    <property type="entry name" value="Mycobact_Acyl-CoA_DH"/>
</dbReference>
<protein>
    <submittedName>
        <fullName evidence="10">Acyl-CoA dehydrogenase</fullName>
        <ecNumber evidence="10">1.3.99.-</ecNumber>
    </submittedName>
</protein>
<reference evidence="11" key="1">
    <citation type="submission" date="2015-07" db="EMBL/GenBank/DDBJ databases">
        <authorList>
            <person name="Rodrigo-Torres Lidia"/>
            <person name="Arahal R.David."/>
        </authorList>
    </citation>
    <scope>NUCLEOTIDE SEQUENCE [LARGE SCALE GENOMIC DNA]</scope>
    <source>
        <strain evidence="11">CECT 5112</strain>
    </source>
</reference>
<feature type="domain" description="Acyl-CoA oxidase/dehydrogenase middle" evidence="8">
    <location>
        <begin position="125"/>
        <end position="220"/>
    </location>
</feature>
<dbReference type="GO" id="GO:0016627">
    <property type="term" value="F:oxidoreductase activity, acting on the CH-CH group of donors"/>
    <property type="evidence" value="ECO:0007669"/>
    <property type="project" value="InterPro"/>
</dbReference>
<evidence type="ECO:0000313" key="11">
    <source>
        <dbReference type="Proteomes" id="UP000053235"/>
    </source>
</evidence>
<evidence type="ECO:0000313" key="10">
    <source>
        <dbReference type="EMBL" id="CTQ76091.1"/>
    </source>
</evidence>
<dbReference type="Gene3D" id="2.40.110.10">
    <property type="entry name" value="Butyryl-CoA Dehydrogenase, subunit A, domain 2"/>
    <property type="match status" value="1"/>
</dbReference>
<evidence type="ECO:0000259" key="7">
    <source>
        <dbReference type="Pfam" id="PF00441"/>
    </source>
</evidence>
<dbReference type="InterPro" id="IPR036250">
    <property type="entry name" value="AcylCo_DH-like_C"/>
</dbReference>
<comment type="similarity">
    <text evidence="2 6">Belongs to the acyl-CoA dehydrogenase family.</text>
</comment>
<dbReference type="SUPFAM" id="SSF56645">
    <property type="entry name" value="Acyl-CoA dehydrogenase NM domain-like"/>
    <property type="match status" value="1"/>
</dbReference>
<dbReference type="Pfam" id="PF02770">
    <property type="entry name" value="Acyl-CoA_dh_M"/>
    <property type="match status" value="1"/>
</dbReference>
<dbReference type="Proteomes" id="UP000053235">
    <property type="component" value="Unassembled WGS sequence"/>
</dbReference>
<accession>A0A0M7ANI6</accession>
<dbReference type="AlphaFoldDB" id="A0A0M7ANI6"/>
<dbReference type="OrthoDB" id="9775090at2"/>
<dbReference type="PANTHER" id="PTHR43292:SF3">
    <property type="entry name" value="ACYL-COA DEHYDROGENASE FADE29"/>
    <property type="match status" value="1"/>
</dbReference>
<keyword evidence="5 6" id="KW-0560">Oxidoreductase</keyword>
<dbReference type="GO" id="GO:0050660">
    <property type="term" value="F:flavin adenine dinucleotide binding"/>
    <property type="evidence" value="ECO:0007669"/>
    <property type="project" value="InterPro"/>
</dbReference>
<proteinExistence type="inferred from homology"/>
<dbReference type="SUPFAM" id="SSF47203">
    <property type="entry name" value="Acyl-CoA dehydrogenase C-terminal domain-like"/>
    <property type="match status" value="1"/>
</dbReference>
<keyword evidence="4 6" id="KW-0274">FAD</keyword>
<dbReference type="InterPro" id="IPR013786">
    <property type="entry name" value="AcylCoA_DH/ox_N"/>
</dbReference>
<dbReference type="Pfam" id="PF02771">
    <property type="entry name" value="Acyl-CoA_dh_N"/>
    <property type="match status" value="1"/>
</dbReference>
<dbReference type="RefSeq" id="WP_055673666.1">
    <property type="nucleotide sequence ID" value="NZ_CXWD01000024.1"/>
</dbReference>
<dbReference type="Pfam" id="PF00441">
    <property type="entry name" value="Acyl-CoA_dh_1"/>
    <property type="match status" value="1"/>
</dbReference>
<dbReference type="InterPro" id="IPR037069">
    <property type="entry name" value="AcylCoA_DH/ox_N_sf"/>
</dbReference>
<evidence type="ECO:0000259" key="8">
    <source>
        <dbReference type="Pfam" id="PF02770"/>
    </source>
</evidence>